<protein>
    <submittedName>
        <fullName evidence="1">Uncharacterized protein</fullName>
    </submittedName>
</protein>
<dbReference type="Gramene" id="ERN07132">
    <property type="protein sequence ID" value="ERN07132"/>
    <property type="gene ID" value="AMTR_s00019p00123050"/>
</dbReference>
<dbReference type="AlphaFoldDB" id="W1PB46"/>
<keyword evidence="2" id="KW-1185">Reference proteome</keyword>
<evidence type="ECO:0000313" key="1">
    <source>
        <dbReference type="EMBL" id="ERN07132.1"/>
    </source>
</evidence>
<reference evidence="2" key="1">
    <citation type="journal article" date="2013" name="Science">
        <title>The Amborella genome and the evolution of flowering plants.</title>
        <authorList>
            <consortium name="Amborella Genome Project"/>
        </authorList>
    </citation>
    <scope>NUCLEOTIDE SEQUENCE [LARGE SCALE GENOMIC DNA]</scope>
</reference>
<gene>
    <name evidence="1" type="ORF">AMTR_s00019p00123050</name>
</gene>
<dbReference type="HOGENOM" id="CLU_2625246_0_0_1"/>
<organism evidence="1 2">
    <name type="scientific">Amborella trichopoda</name>
    <dbReference type="NCBI Taxonomy" id="13333"/>
    <lineage>
        <taxon>Eukaryota</taxon>
        <taxon>Viridiplantae</taxon>
        <taxon>Streptophyta</taxon>
        <taxon>Embryophyta</taxon>
        <taxon>Tracheophyta</taxon>
        <taxon>Spermatophyta</taxon>
        <taxon>Magnoliopsida</taxon>
        <taxon>Amborellales</taxon>
        <taxon>Amborellaceae</taxon>
        <taxon>Amborella</taxon>
    </lineage>
</organism>
<dbReference type="Proteomes" id="UP000017836">
    <property type="component" value="Unassembled WGS sequence"/>
</dbReference>
<proteinExistence type="predicted"/>
<name>W1PB46_AMBTC</name>
<sequence length="78" mass="8779">MHFGDTDICSDSTPHGVTTLRQLMNLLWHNVISLRQYNLWRHFAPALYECAPTIVFGATALQQCIKALQQGFQCSGGR</sequence>
<dbReference type="EMBL" id="KI393807">
    <property type="protein sequence ID" value="ERN07132.1"/>
    <property type="molecule type" value="Genomic_DNA"/>
</dbReference>
<accession>W1PB46</accession>
<evidence type="ECO:0000313" key="2">
    <source>
        <dbReference type="Proteomes" id="UP000017836"/>
    </source>
</evidence>